<reference evidence="4 5" key="1">
    <citation type="submission" date="2023-01" db="EMBL/GenBank/DDBJ databases">
        <title>Analysis of 21 Apiospora genomes using comparative genomics revels a genus with tremendous synthesis potential of carbohydrate active enzymes and secondary metabolites.</title>
        <authorList>
            <person name="Sorensen T."/>
        </authorList>
    </citation>
    <scope>NUCLEOTIDE SEQUENCE [LARGE SCALE GENOMIC DNA]</scope>
    <source>
        <strain evidence="4 5">CBS 83171</strain>
    </source>
</reference>
<dbReference type="Pfam" id="PF12796">
    <property type="entry name" value="Ank_2"/>
    <property type="match status" value="2"/>
</dbReference>
<dbReference type="Gene3D" id="1.25.40.20">
    <property type="entry name" value="Ankyrin repeat-containing domain"/>
    <property type="match status" value="2"/>
</dbReference>
<feature type="repeat" description="ANK" evidence="3">
    <location>
        <begin position="96"/>
        <end position="128"/>
    </location>
</feature>
<comment type="caution">
    <text evidence="4">The sequence shown here is derived from an EMBL/GenBank/DDBJ whole genome shotgun (WGS) entry which is preliminary data.</text>
</comment>
<accession>A0ABR1TMG5</accession>
<dbReference type="PROSITE" id="PS50297">
    <property type="entry name" value="ANK_REP_REGION"/>
    <property type="match status" value="1"/>
</dbReference>
<gene>
    <name evidence="4" type="ORF">PG996_015927</name>
</gene>
<evidence type="ECO:0000313" key="4">
    <source>
        <dbReference type="EMBL" id="KAK8047863.1"/>
    </source>
</evidence>
<dbReference type="EMBL" id="JAQQWM010000009">
    <property type="protein sequence ID" value="KAK8047863.1"/>
    <property type="molecule type" value="Genomic_DNA"/>
</dbReference>
<dbReference type="InterPro" id="IPR002110">
    <property type="entry name" value="Ankyrin_rpt"/>
</dbReference>
<evidence type="ECO:0000256" key="3">
    <source>
        <dbReference type="PROSITE-ProRule" id="PRU00023"/>
    </source>
</evidence>
<keyword evidence="5" id="KW-1185">Reference proteome</keyword>
<dbReference type="SMART" id="SM00248">
    <property type="entry name" value="ANK"/>
    <property type="match status" value="4"/>
</dbReference>
<sequence>MAVMANQFEAAKLLVENGADVNMLSKQYNNTTALIQTVKVGSLPMTHLLSRKGANWKHRTPSDNMSAFLQAVYLGQVECTIYLLALGADIHEEGTIGWRPIHYAASKGRTEVVRWLLSMGADKSTRTRGAETAEDLARAGGHHDVVAFLAAGILLHVDISCDADDESYGKGLVWTEDPYPGTGLTTAASVVFSVDNDRFFETYADLLTRPTVPLSN</sequence>
<keyword evidence="2 3" id="KW-0040">ANK repeat</keyword>
<name>A0ABR1TMG5_9PEZI</name>
<dbReference type="Proteomes" id="UP001446871">
    <property type="component" value="Unassembled WGS sequence"/>
</dbReference>
<dbReference type="SUPFAM" id="SSF48403">
    <property type="entry name" value="Ankyrin repeat"/>
    <property type="match status" value="1"/>
</dbReference>
<dbReference type="PANTHER" id="PTHR24198">
    <property type="entry name" value="ANKYRIN REPEAT AND PROTEIN KINASE DOMAIN-CONTAINING PROTEIN"/>
    <property type="match status" value="1"/>
</dbReference>
<protein>
    <recommendedName>
        <fullName evidence="6">Ankyrin</fullName>
    </recommendedName>
</protein>
<dbReference type="PROSITE" id="PS50088">
    <property type="entry name" value="ANK_REPEAT"/>
    <property type="match status" value="2"/>
</dbReference>
<dbReference type="PANTHER" id="PTHR24198:SF165">
    <property type="entry name" value="ANKYRIN REPEAT-CONTAINING PROTEIN-RELATED"/>
    <property type="match status" value="1"/>
</dbReference>
<evidence type="ECO:0000256" key="1">
    <source>
        <dbReference type="ARBA" id="ARBA00022737"/>
    </source>
</evidence>
<organism evidence="4 5">
    <name type="scientific">Apiospora saccharicola</name>
    <dbReference type="NCBI Taxonomy" id="335842"/>
    <lineage>
        <taxon>Eukaryota</taxon>
        <taxon>Fungi</taxon>
        <taxon>Dikarya</taxon>
        <taxon>Ascomycota</taxon>
        <taxon>Pezizomycotina</taxon>
        <taxon>Sordariomycetes</taxon>
        <taxon>Xylariomycetidae</taxon>
        <taxon>Amphisphaeriales</taxon>
        <taxon>Apiosporaceae</taxon>
        <taxon>Apiospora</taxon>
    </lineage>
</organism>
<dbReference type="InterPro" id="IPR036770">
    <property type="entry name" value="Ankyrin_rpt-contain_sf"/>
</dbReference>
<keyword evidence="1" id="KW-0677">Repeat</keyword>
<evidence type="ECO:0008006" key="6">
    <source>
        <dbReference type="Google" id="ProtNLM"/>
    </source>
</evidence>
<evidence type="ECO:0000256" key="2">
    <source>
        <dbReference type="ARBA" id="ARBA00023043"/>
    </source>
</evidence>
<proteinExistence type="predicted"/>
<feature type="repeat" description="ANK" evidence="3">
    <location>
        <begin position="1"/>
        <end position="26"/>
    </location>
</feature>
<evidence type="ECO:0000313" key="5">
    <source>
        <dbReference type="Proteomes" id="UP001446871"/>
    </source>
</evidence>